<keyword evidence="4" id="KW-0067">ATP-binding</keyword>
<proteinExistence type="inferred from homology"/>
<dbReference type="PANTHER" id="PTHR11528">
    <property type="entry name" value="HEAT SHOCK PROTEIN 90 FAMILY MEMBER"/>
    <property type="match status" value="1"/>
</dbReference>
<feature type="domain" description="Prolamin-like" evidence="6">
    <location>
        <begin position="345"/>
        <end position="415"/>
    </location>
</feature>
<evidence type="ECO:0000256" key="2">
    <source>
        <dbReference type="ARBA" id="ARBA00022729"/>
    </source>
</evidence>
<dbReference type="InterPro" id="IPR036890">
    <property type="entry name" value="HATPase_C_sf"/>
</dbReference>
<keyword evidence="3" id="KW-0547">Nucleotide-binding</keyword>
<gene>
    <name evidence="7" type="ORF">L1049_020152</name>
</gene>
<dbReference type="Pfam" id="PF05617">
    <property type="entry name" value="Prolamin_like"/>
    <property type="match status" value="1"/>
</dbReference>
<dbReference type="Pfam" id="PF00183">
    <property type="entry name" value="HSP90"/>
    <property type="match status" value="1"/>
</dbReference>
<protein>
    <recommendedName>
        <fullName evidence="6">Prolamin-like domain-containing protein</fullName>
    </recommendedName>
</protein>
<dbReference type="GO" id="GO:0051082">
    <property type="term" value="F:unfolded protein binding"/>
    <property type="evidence" value="ECO:0007669"/>
    <property type="project" value="InterPro"/>
</dbReference>
<dbReference type="Gene3D" id="3.30.565.10">
    <property type="entry name" value="Histidine kinase-like ATPase, C-terminal domain"/>
    <property type="match status" value="1"/>
</dbReference>
<keyword evidence="8" id="KW-1185">Reference proteome</keyword>
<evidence type="ECO:0000256" key="1">
    <source>
        <dbReference type="ARBA" id="ARBA00008239"/>
    </source>
</evidence>
<reference evidence="7 8" key="1">
    <citation type="journal article" date="2024" name="Plant J.">
        <title>Genome sequences and population genomics reveal climatic adaptation and genomic divergence between two closely related sweetgum species.</title>
        <authorList>
            <person name="Xu W.Q."/>
            <person name="Ren C.Q."/>
            <person name="Zhang X.Y."/>
            <person name="Comes H.P."/>
            <person name="Liu X.H."/>
            <person name="Li Y.G."/>
            <person name="Kettle C.J."/>
            <person name="Jalonen R."/>
            <person name="Gaisberger H."/>
            <person name="Ma Y.Z."/>
            <person name="Qiu Y.X."/>
        </authorList>
    </citation>
    <scope>NUCLEOTIDE SEQUENCE [LARGE SCALE GENOMIC DNA]</scope>
    <source>
        <strain evidence="7">Hangzhou</strain>
    </source>
</reference>
<organism evidence="7 8">
    <name type="scientific">Liquidambar formosana</name>
    <name type="common">Formosan gum</name>
    <dbReference type="NCBI Taxonomy" id="63359"/>
    <lineage>
        <taxon>Eukaryota</taxon>
        <taxon>Viridiplantae</taxon>
        <taxon>Streptophyta</taxon>
        <taxon>Embryophyta</taxon>
        <taxon>Tracheophyta</taxon>
        <taxon>Spermatophyta</taxon>
        <taxon>Magnoliopsida</taxon>
        <taxon>eudicotyledons</taxon>
        <taxon>Gunneridae</taxon>
        <taxon>Pentapetalae</taxon>
        <taxon>Saxifragales</taxon>
        <taxon>Altingiaceae</taxon>
        <taxon>Liquidambar</taxon>
    </lineage>
</organism>
<dbReference type="GO" id="GO:0140662">
    <property type="term" value="F:ATP-dependent protein folding chaperone"/>
    <property type="evidence" value="ECO:0007669"/>
    <property type="project" value="InterPro"/>
</dbReference>
<dbReference type="GO" id="GO:0005524">
    <property type="term" value="F:ATP binding"/>
    <property type="evidence" value="ECO:0007669"/>
    <property type="project" value="UniProtKB-KW"/>
</dbReference>
<sequence length="419" mass="46867">MHSSRGVPSPLSSVTAAMAAAHVIEASRLQSPLPLPSTIRIATLCVLCSDTDIGMTRQELADCLGTIAQSGTAKFLKALKASKDAGSDNNLIGQFGVGFYSAFLVSDRVGVENKILLSLSTIIFSKHACGKFCSVSTKSPKSDRQYVWEGEANASSYTIREEIDTEKLIPRGTHLTLYVKVNKEILFVLSFAHPERVQKLVKNYSQLVSFPIYTWQEKGFTKEVRSFHMYSKKKITKTVVEKYWDWELTNETQPIWLRNPKEVTTEKYNEFYKKSFNEYLEPLASSHFTTEGEVEFKSILYIPAVPPMGGSAMLVELGLASKAAGPTPPELQVHISPDEIAYVLNCKKKLIHDCGRKIFASIFREVDLNNICCHNLVYLGKRCLDTTVKGLLSMPMFHKYGAKALPRSETIWNRCTLIA</sequence>
<name>A0AAP0S7J1_LIQFO</name>
<dbReference type="AlphaFoldDB" id="A0AAP0S7J1"/>
<dbReference type="InterPro" id="IPR020575">
    <property type="entry name" value="Hsp90_N"/>
</dbReference>
<dbReference type="Gene3D" id="3.30.230.80">
    <property type="match status" value="1"/>
</dbReference>
<dbReference type="SUPFAM" id="SSF54211">
    <property type="entry name" value="Ribosomal protein S5 domain 2-like"/>
    <property type="match status" value="1"/>
</dbReference>
<dbReference type="InterPro" id="IPR020568">
    <property type="entry name" value="Ribosomal_Su5_D2-typ_SF"/>
</dbReference>
<evidence type="ECO:0000256" key="3">
    <source>
        <dbReference type="ARBA" id="ARBA00022741"/>
    </source>
</evidence>
<evidence type="ECO:0000256" key="5">
    <source>
        <dbReference type="ARBA" id="ARBA00023186"/>
    </source>
</evidence>
<dbReference type="Proteomes" id="UP001415857">
    <property type="component" value="Unassembled WGS sequence"/>
</dbReference>
<evidence type="ECO:0000313" key="8">
    <source>
        <dbReference type="Proteomes" id="UP001415857"/>
    </source>
</evidence>
<evidence type="ECO:0000313" key="7">
    <source>
        <dbReference type="EMBL" id="KAK9292191.1"/>
    </source>
</evidence>
<comment type="caution">
    <text evidence="7">The sequence shown here is derived from an EMBL/GenBank/DDBJ whole genome shotgun (WGS) entry which is preliminary data.</text>
</comment>
<dbReference type="SUPFAM" id="SSF55874">
    <property type="entry name" value="ATPase domain of HSP90 chaperone/DNA topoisomerase II/histidine kinase"/>
    <property type="match status" value="1"/>
</dbReference>
<dbReference type="EMBL" id="JBBPBK010000001">
    <property type="protein sequence ID" value="KAK9292191.1"/>
    <property type="molecule type" value="Genomic_DNA"/>
</dbReference>
<evidence type="ECO:0000256" key="4">
    <source>
        <dbReference type="ARBA" id="ARBA00022840"/>
    </source>
</evidence>
<dbReference type="InterPro" id="IPR001404">
    <property type="entry name" value="Hsp90_fam"/>
</dbReference>
<comment type="similarity">
    <text evidence="1">Belongs to the heat shock protein 90 family.</text>
</comment>
<dbReference type="PRINTS" id="PR00775">
    <property type="entry name" value="HEATSHOCK90"/>
</dbReference>
<accession>A0AAP0S7J1</accession>
<dbReference type="GO" id="GO:0016887">
    <property type="term" value="F:ATP hydrolysis activity"/>
    <property type="evidence" value="ECO:0007669"/>
    <property type="project" value="InterPro"/>
</dbReference>
<keyword evidence="5" id="KW-0143">Chaperone</keyword>
<dbReference type="InterPro" id="IPR008502">
    <property type="entry name" value="Prolamin-like"/>
</dbReference>
<evidence type="ECO:0000259" key="6">
    <source>
        <dbReference type="Pfam" id="PF05617"/>
    </source>
</evidence>
<keyword evidence="2" id="KW-0732">Signal</keyword>